<dbReference type="AlphaFoldDB" id="A0A835UAC4"/>
<accession>A0A835UAC4</accession>
<feature type="region of interest" description="Disordered" evidence="1">
    <location>
        <begin position="59"/>
        <end position="99"/>
    </location>
</feature>
<evidence type="ECO:0000313" key="2">
    <source>
        <dbReference type="EMBL" id="KAG0453198.1"/>
    </source>
</evidence>
<evidence type="ECO:0000313" key="3">
    <source>
        <dbReference type="EMBL" id="KAG0454282.1"/>
    </source>
</evidence>
<dbReference type="EMBL" id="JADCNM010000014">
    <property type="protein sequence ID" value="KAG0454282.1"/>
    <property type="molecule type" value="Genomic_DNA"/>
</dbReference>
<evidence type="ECO:0000313" key="5">
    <source>
        <dbReference type="Proteomes" id="UP000639772"/>
    </source>
</evidence>
<dbReference type="EMBL" id="JADCNL010000014">
    <property type="protein sequence ID" value="KAG0453198.1"/>
    <property type="molecule type" value="Genomic_DNA"/>
</dbReference>
<comment type="caution">
    <text evidence="3">The sequence shown here is derived from an EMBL/GenBank/DDBJ whole genome shotgun (WGS) entry which is preliminary data.</text>
</comment>
<sequence length="99" mass="11174">MIEHLMMMRSPRRSTQCNVERSTHAKELYGAPYRRLCGDRSGYKDISMLQAGLDHLPARRCRSRPGRGQDSDRRGAITAPMTPVPSGTHLRLRAMSGHI</sequence>
<organism evidence="3 5">
    <name type="scientific">Vanilla planifolia</name>
    <name type="common">Vanilla</name>
    <dbReference type="NCBI Taxonomy" id="51239"/>
    <lineage>
        <taxon>Eukaryota</taxon>
        <taxon>Viridiplantae</taxon>
        <taxon>Streptophyta</taxon>
        <taxon>Embryophyta</taxon>
        <taxon>Tracheophyta</taxon>
        <taxon>Spermatophyta</taxon>
        <taxon>Magnoliopsida</taxon>
        <taxon>Liliopsida</taxon>
        <taxon>Asparagales</taxon>
        <taxon>Orchidaceae</taxon>
        <taxon>Vanilloideae</taxon>
        <taxon>Vanilleae</taxon>
        <taxon>Vanilla</taxon>
    </lineage>
</organism>
<reference evidence="4 5" key="1">
    <citation type="journal article" date="2020" name="Nat. Food">
        <title>A phased Vanilla planifolia genome enables genetic improvement of flavour and production.</title>
        <authorList>
            <person name="Hasing T."/>
            <person name="Tang H."/>
            <person name="Brym M."/>
            <person name="Khazi F."/>
            <person name="Huang T."/>
            <person name="Chambers A.H."/>
        </authorList>
    </citation>
    <scope>NUCLEOTIDE SEQUENCE [LARGE SCALE GENOMIC DNA]</scope>
    <source>
        <tissue evidence="3">Leaf</tissue>
    </source>
</reference>
<dbReference type="Proteomes" id="UP000636800">
    <property type="component" value="Unassembled WGS sequence"/>
</dbReference>
<protein>
    <submittedName>
        <fullName evidence="3">Uncharacterized protein</fullName>
    </submittedName>
</protein>
<proteinExistence type="predicted"/>
<keyword evidence="4" id="KW-1185">Reference proteome</keyword>
<feature type="region of interest" description="Disordered" evidence="1">
    <location>
        <begin position="1"/>
        <end position="21"/>
    </location>
</feature>
<evidence type="ECO:0000256" key="1">
    <source>
        <dbReference type="SAM" id="MobiDB-lite"/>
    </source>
</evidence>
<evidence type="ECO:0000313" key="4">
    <source>
        <dbReference type="Proteomes" id="UP000636800"/>
    </source>
</evidence>
<dbReference type="Proteomes" id="UP000639772">
    <property type="component" value="Unassembled WGS sequence"/>
</dbReference>
<name>A0A835UAC4_VANPL</name>
<gene>
    <name evidence="3" type="ORF">HPP92_025586</name>
    <name evidence="2" type="ORF">HPP92_025862</name>
</gene>